<dbReference type="Proteomes" id="UP001234989">
    <property type="component" value="Chromosome 4"/>
</dbReference>
<evidence type="ECO:0008006" key="4">
    <source>
        <dbReference type="Google" id="ProtNLM"/>
    </source>
</evidence>
<proteinExistence type="predicted"/>
<organism evidence="2 3">
    <name type="scientific">Solanum verrucosum</name>
    <dbReference type="NCBI Taxonomy" id="315347"/>
    <lineage>
        <taxon>Eukaryota</taxon>
        <taxon>Viridiplantae</taxon>
        <taxon>Streptophyta</taxon>
        <taxon>Embryophyta</taxon>
        <taxon>Tracheophyta</taxon>
        <taxon>Spermatophyta</taxon>
        <taxon>Magnoliopsida</taxon>
        <taxon>eudicotyledons</taxon>
        <taxon>Gunneridae</taxon>
        <taxon>Pentapetalae</taxon>
        <taxon>asterids</taxon>
        <taxon>lamiids</taxon>
        <taxon>Solanales</taxon>
        <taxon>Solanaceae</taxon>
        <taxon>Solanoideae</taxon>
        <taxon>Solaneae</taxon>
        <taxon>Solanum</taxon>
    </lineage>
</organism>
<feature type="region of interest" description="Disordered" evidence="1">
    <location>
        <begin position="78"/>
        <end position="100"/>
    </location>
</feature>
<keyword evidence="3" id="KW-1185">Reference proteome</keyword>
<feature type="region of interest" description="Disordered" evidence="1">
    <location>
        <begin position="163"/>
        <end position="194"/>
    </location>
</feature>
<evidence type="ECO:0000313" key="2">
    <source>
        <dbReference type="EMBL" id="WMV24627.1"/>
    </source>
</evidence>
<reference evidence="2" key="1">
    <citation type="submission" date="2023-08" db="EMBL/GenBank/DDBJ databases">
        <title>A de novo genome assembly of Solanum verrucosum Schlechtendal, a Mexican diploid species geographically isolated from the other diploid A-genome species in potato relatives.</title>
        <authorList>
            <person name="Hosaka K."/>
        </authorList>
    </citation>
    <scope>NUCLEOTIDE SEQUENCE</scope>
    <source>
        <tissue evidence="2">Young leaves</tissue>
    </source>
</reference>
<feature type="compositionally biased region" description="Polar residues" evidence="1">
    <location>
        <begin position="165"/>
        <end position="175"/>
    </location>
</feature>
<evidence type="ECO:0000256" key="1">
    <source>
        <dbReference type="SAM" id="MobiDB-lite"/>
    </source>
</evidence>
<dbReference type="EMBL" id="CP133615">
    <property type="protein sequence ID" value="WMV24627.1"/>
    <property type="molecule type" value="Genomic_DNA"/>
</dbReference>
<evidence type="ECO:0000313" key="3">
    <source>
        <dbReference type="Proteomes" id="UP001234989"/>
    </source>
</evidence>
<sequence>MSVQEYSLKFTELSKYAPPMVAYPMDEMSRYVTGVSKVVRKECRTEMLLHDMNISRRMMYAQQMEDEKLQGNNREVKRARTGDGNFSNAKSDGQGRQRLKQRKTIFSLGPLGEGKHHRPSHLAISQASRPVGASPKDPPQHLSELFHEGAFWKFWRAKGPLGVSPSDSIQGSSTPLKDKDGALETPKSPITRSQTKEFNGKLNGLQSLIQRCLIGEEELKPMGEELSKCYNYLVAQIQAQDEEF</sequence>
<gene>
    <name evidence="2" type="ORF">MTR67_018012</name>
</gene>
<protein>
    <recommendedName>
        <fullName evidence="4">Gag-pol polyprotein</fullName>
    </recommendedName>
</protein>
<name>A0AAF0QIY8_SOLVR</name>
<accession>A0AAF0QIY8</accession>
<dbReference type="AlphaFoldDB" id="A0AAF0QIY8"/>